<feature type="domain" description="Disease resistance N-terminal" evidence="5">
    <location>
        <begin position="30"/>
        <end position="86"/>
    </location>
</feature>
<dbReference type="AlphaFoldDB" id="A0A8K0DVU9"/>
<feature type="compositionally biased region" description="Basic and acidic residues" evidence="4">
    <location>
        <begin position="160"/>
        <end position="177"/>
    </location>
</feature>
<evidence type="ECO:0000256" key="2">
    <source>
        <dbReference type="ARBA" id="ARBA00022741"/>
    </source>
</evidence>
<proteinExistence type="predicted"/>
<dbReference type="Gene3D" id="1.20.5.4130">
    <property type="match status" value="1"/>
</dbReference>
<dbReference type="InterPro" id="IPR041118">
    <property type="entry name" value="Rx_N"/>
</dbReference>
<dbReference type="EMBL" id="VOIH02000010">
    <property type="protein sequence ID" value="KAF3435168.1"/>
    <property type="molecule type" value="Genomic_DNA"/>
</dbReference>
<feature type="region of interest" description="Disordered" evidence="4">
    <location>
        <begin position="152"/>
        <end position="183"/>
    </location>
</feature>
<comment type="caution">
    <text evidence="6">The sequence shown here is derived from an EMBL/GenBank/DDBJ whole genome shotgun (WGS) entry which is preliminary data.</text>
</comment>
<accession>A0A8K0DVU9</accession>
<dbReference type="Pfam" id="PF18052">
    <property type="entry name" value="Rx_N"/>
    <property type="match status" value="1"/>
</dbReference>
<dbReference type="GO" id="GO:0000166">
    <property type="term" value="F:nucleotide binding"/>
    <property type="evidence" value="ECO:0007669"/>
    <property type="project" value="UniProtKB-KW"/>
</dbReference>
<keyword evidence="1" id="KW-0677">Repeat</keyword>
<evidence type="ECO:0000313" key="7">
    <source>
        <dbReference type="Proteomes" id="UP000796880"/>
    </source>
</evidence>
<sequence length="183" mass="21103">MEKVPKFLEILTSVDVVDFFVKMNIDLGYIEKLKELLLSCSAEVDDAERKQIGDPDARTWLSDLKHVMDGVEDLVRDINNESLSWKQVREYYIRRGHCPKCNHMSTATCRCSKFNSKSTAFNVINMAEVIEQRTLGFVKGLESLLKRKDDLNLKGGPPESYHEDHVHEHDLSEESSTKKLRLF</sequence>
<keyword evidence="3" id="KW-0611">Plant defense</keyword>
<name>A0A8K0DVU9_9ROSA</name>
<reference evidence="6" key="1">
    <citation type="submission" date="2020-03" db="EMBL/GenBank/DDBJ databases">
        <title>A high-quality chromosome-level genome assembly of a woody plant with both climbing and erect habits, Rhamnella rubrinervis.</title>
        <authorList>
            <person name="Lu Z."/>
            <person name="Yang Y."/>
            <person name="Zhu X."/>
            <person name="Sun Y."/>
        </authorList>
    </citation>
    <scope>NUCLEOTIDE SEQUENCE</scope>
    <source>
        <strain evidence="6">BYM</strain>
        <tissue evidence="6">Leaf</tissue>
    </source>
</reference>
<protein>
    <recommendedName>
        <fullName evidence="5">Disease resistance N-terminal domain-containing protein</fullName>
    </recommendedName>
</protein>
<evidence type="ECO:0000259" key="5">
    <source>
        <dbReference type="Pfam" id="PF18052"/>
    </source>
</evidence>
<organism evidence="6 7">
    <name type="scientific">Rhamnella rubrinervis</name>
    <dbReference type="NCBI Taxonomy" id="2594499"/>
    <lineage>
        <taxon>Eukaryota</taxon>
        <taxon>Viridiplantae</taxon>
        <taxon>Streptophyta</taxon>
        <taxon>Embryophyta</taxon>
        <taxon>Tracheophyta</taxon>
        <taxon>Spermatophyta</taxon>
        <taxon>Magnoliopsida</taxon>
        <taxon>eudicotyledons</taxon>
        <taxon>Gunneridae</taxon>
        <taxon>Pentapetalae</taxon>
        <taxon>rosids</taxon>
        <taxon>fabids</taxon>
        <taxon>Rosales</taxon>
        <taxon>Rhamnaceae</taxon>
        <taxon>rhamnoid group</taxon>
        <taxon>Rhamneae</taxon>
        <taxon>Rhamnella</taxon>
    </lineage>
</organism>
<keyword evidence="7" id="KW-1185">Reference proteome</keyword>
<evidence type="ECO:0000256" key="3">
    <source>
        <dbReference type="ARBA" id="ARBA00022821"/>
    </source>
</evidence>
<evidence type="ECO:0000313" key="6">
    <source>
        <dbReference type="EMBL" id="KAF3435168.1"/>
    </source>
</evidence>
<evidence type="ECO:0000256" key="1">
    <source>
        <dbReference type="ARBA" id="ARBA00022737"/>
    </source>
</evidence>
<keyword evidence="2" id="KW-0547">Nucleotide-binding</keyword>
<dbReference type="Proteomes" id="UP000796880">
    <property type="component" value="Unassembled WGS sequence"/>
</dbReference>
<dbReference type="GO" id="GO:0006952">
    <property type="term" value="P:defense response"/>
    <property type="evidence" value="ECO:0007669"/>
    <property type="project" value="UniProtKB-KW"/>
</dbReference>
<gene>
    <name evidence="6" type="ORF">FNV43_RR22255</name>
</gene>
<evidence type="ECO:0000256" key="4">
    <source>
        <dbReference type="SAM" id="MobiDB-lite"/>
    </source>
</evidence>